<dbReference type="Proteomes" id="UP000440578">
    <property type="component" value="Unassembled WGS sequence"/>
</dbReference>
<dbReference type="Pfam" id="PF02836">
    <property type="entry name" value="Glyco_hydro_2_C"/>
    <property type="match status" value="1"/>
</dbReference>
<dbReference type="GO" id="GO:0005975">
    <property type="term" value="P:carbohydrate metabolic process"/>
    <property type="evidence" value="ECO:0007669"/>
    <property type="project" value="InterPro"/>
</dbReference>
<feature type="domain" description="Glycoside hydrolase family 2 catalytic" evidence="5">
    <location>
        <begin position="10"/>
        <end position="300"/>
    </location>
</feature>
<dbReference type="PRINTS" id="PR00132">
    <property type="entry name" value="GLHYDRLASE2"/>
</dbReference>
<dbReference type="GO" id="GO:0004566">
    <property type="term" value="F:beta-glucuronidase activity"/>
    <property type="evidence" value="ECO:0007669"/>
    <property type="project" value="TreeGrafter"/>
</dbReference>
<dbReference type="PANTHER" id="PTHR10066:SF67">
    <property type="entry name" value="BETA-GLUCURONIDASE"/>
    <property type="match status" value="1"/>
</dbReference>
<reference evidence="6 7" key="1">
    <citation type="submission" date="2019-07" db="EMBL/GenBank/DDBJ databases">
        <title>Draft genome assembly of a fouling barnacle, Amphibalanus amphitrite (Darwin, 1854): The first reference genome for Thecostraca.</title>
        <authorList>
            <person name="Kim W."/>
        </authorList>
    </citation>
    <scope>NUCLEOTIDE SEQUENCE [LARGE SCALE GENOMIC DNA]</scope>
    <source>
        <strain evidence="6">SNU_AA5</strain>
        <tissue evidence="6">Soma without cirri and trophi</tissue>
    </source>
</reference>
<sequence>MPTRSPSTVRPVYIRGFGKHEDSDIRGKGLDLPLLVKDFNLIEWLGANCFRTSHYPYAEEIMDAADARGIMVIDETPAVSLDYSQTAGDDRLLTAHTEALSGLIARDKNRPSVLMWSLSNEAKTGQPEAVPYYQTLVALARAQDGTRPVTAVLNTYPDTELVAPLLDVILVNRYFGWYSDTGHSELIDLQARHFLTFWRDTFGKPVVQSEYGADTVAGLHQQPTFVFTEEYQTQLMAANFRAFEAVRAQGWFVGEMIWNFADFMTKQDTTRVVGNRKGVLTRQRQPKMSAHLLRSRYWALAQRTDMPELLLPDDLMFSGDFTGVQKKQCPARPAAGWQTSAVKGRWEHKTSTKP</sequence>
<evidence type="ECO:0000313" key="7">
    <source>
        <dbReference type="Proteomes" id="UP000440578"/>
    </source>
</evidence>
<dbReference type="InterPro" id="IPR017853">
    <property type="entry name" value="GH"/>
</dbReference>
<dbReference type="GO" id="GO:0019391">
    <property type="term" value="P:glucuronoside catabolic process"/>
    <property type="evidence" value="ECO:0007669"/>
    <property type="project" value="TreeGrafter"/>
</dbReference>
<dbReference type="PANTHER" id="PTHR10066">
    <property type="entry name" value="BETA-GLUCURONIDASE"/>
    <property type="match status" value="1"/>
</dbReference>
<dbReference type="OrthoDB" id="408532at2759"/>
<dbReference type="InterPro" id="IPR023230">
    <property type="entry name" value="Glyco_hydro_2_CS"/>
</dbReference>
<evidence type="ECO:0000256" key="3">
    <source>
        <dbReference type="ARBA" id="ARBA00023295"/>
    </source>
</evidence>
<evidence type="ECO:0000259" key="5">
    <source>
        <dbReference type="Pfam" id="PF02836"/>
    </source>
</evidence>
<dbReference type="InterPro" id="IPR006103">
    <property type="entry name" value="Glyco_hydro_2_cat"/>
</dbReference>
<dbReference type="GO" id="GO:0005615">
    <property type="term" value="C:extracellular space"/>
    <property type="evidence" value="ECO:0007669"/>
    <property type="project" value="TreeGrafter"/>
</dbReference>
<dbReference type="Gene3D" id="3.20.20.80">
    <property type="entry name" value="Glycosidases"/>
    <property type="match status" value="1"/>
</dbReference>
<evidence type="ECO:0000256" key="2">
    <source>
        <dbReference type="ARBA" id="ARBA00022801"/>
    </source>
</evidence>
<dbReference type="PROSITE" id="PS00608">
    <property type="entry name" value="GLYCOSYL_HYDROL_F2_2"/>
    <property type="match status" value="1"/>
</dbReference>
<keyword evidence="3" id="KW-0326">Glycosidase</keyword>
<evidence type="ECO:0000313" key="6">
    <source>
        <dbReference type="EMBL" id="KAF0302580.1"/>
    </source>
</evidence>
<organism evidence="6 7">
    <name type="scientific">Amphibalanus amphitrite</name>
    <name type="common">Striped barnacle</name>
    <name type="synonym">Balanus amphitrite</name>
    <dbReference type="NCBI Taxonomy" id="1232801"/>
    <lineage>
        <taxon>Eukaryota</taxon>
        <taxon>Metazoa</taxon>
        <taxon>Ecdysozoa</taxon>
        <taxon>Arthropoda</taxon>
        <taxon>Crustacea</taxon>
        <taxon>Multicrustacea</taxon>
        <taxon>Cirripedia</taxon>
        <taxon>Thoracica</taxon>
        <taxon>Thoracicalcarea</taxon>
        <taxon>Balanomorpha</taxon>
        <taxon>Balanoidea</taxon>
        <taxon>Balanidae</taxon>
        <taxon>Amphibalaninae</taxon>
        <taxon>Amphibalanus</taxon>
    </lineage>
</organism>
<dbReference type="PROSITE" id="PS00719">
    <property type="entry name" value="GLYCOSYL_HYDROL_F2_1"/>
    <property type="match status" value="1"/>
</dbReference>
<dbReference type="InterPro" id="IPR006101">
    <property type="entry name" value="Glyco_hydro_2"/>
</dbReference>
<keyword evidence="7" id="KW-1185">Reference proteome</keyword>
<proteinExistence type="inferred from homology"/>
<comment type="similarity">
    <text evidence="1">Belongs to the glycosyl hydrolase 2 family.</text>
</comment>
<comment type="caution">
    <text evidence="6">The sequence shown here is derived from an EMBL/GenBank/DDBJ whole genome shotgun (WGS) entry which is preliminary data.</text>
</comment>
<accession>A0A6A4WG09</accession>
<dbReference type="AlphaFoldDB" id="A0A6A4WG09"/>
<keyword evidence="2" id="KW-0378">Hydrolase</keyword>
<feature type="compositionally biased region" description="Basic and acidic residues" evidence="4">
    <location>
        <begin position="344"/>
        <end position="354"/>
    </location>
</feature>
<feature type="region of interest" description="Disordered" evidence="4">
    <location>
        <begin position="332"/>
        <end position="354"/>
    </location>
</feature>
<evidence type="ECO:0000256" key="4">
    <source>
        <dbReference type="SAM" id="MobiDB-lite"/>
    </source>
</evidence>
<protein>
    <submittedName>
        <fullName evidence="6">Beta-glucuronidase</fullName>
    </submittedName>
</protein>
<dbReference type="EMBL" id="VIIS01001046">
    <property type="protein sequence ID" value="KAF0302580.1"/>
    <property type="molecule type" value="Genomic_DNA"/>
</dbReference>
<dbReference type="InterPro" id="IPR023232">
    <property type="entry name" value="Glyco_hydro_2_AS"/>
</dbReference>
<dbReference type="FunFam" id="3.20.20.80:FF:000080">
    <property type="entry name" value="Beta-glucuronidase UidA"/>
    <property type="match status" value="1"/>
</dbReference>
<evidence type="ECO:0000256" key="1">
    <source>
        <dbReference type="ARBA" id="ARBA00007401"/>
    </source>
</evidence>
<name>A0A6A4WG09_AMPAM</name>
<dbReference type="SUPFAM" id="SSF51445">
    <property type="entry name" value="(Trans)glycosidases"/>
    <property type="match status" value="1"/>
</dbReference>
<dbReference type="GO" id="GO:0030246">
    <property type="term" value="F:carbohydrate binding"/>
    <property type="evidence" value="ECO:0007669"/>
    <property type="project" value="TreeGrafter"/>
</dbReference>
<gene>
    <name evidence="6" type="primary">GUSB_1</name>
    <name evidence="6" type="ORF">FJT64_025323</name>
</gene>